<reference evidence="1 2" key="1">
    <citation type="journal article" date="2020" name="BMC Genomics">
        <title>Intraspecific diversification of the crop wild relative Brassica cretica Lam. using demographic model selection.</title>
        <authorList>
            <person name="Kioukis A."/>
            <person name="Michalopoulou V.A."/>
            <person name="Briers L."/>
            <person name="Pirintsos S."/>
            <person name="Studholme D.J."/>
            <person name="Pavlidis P."/>
            <person name="Sarris P.F."/>
        </authorList>
    </citation>
    <scope>NUCLEOTIDE SEQUENCE [LARGE SCALE GENOMIC DNA]</scope>
    <source>
        <strain evidence="2">cv. PFS-1207/04</strain>
    </source>
</reference>
<comment type="caution">
    <text evidence="1">The sequence shown here is derived from an EMBL/GenBank/DDBJ whole genome shotgun (WGS) entry which is preliminary data.</text>
</comment>
<name>A0ABQ7B5L8_BRACR</name>
<dbReference type="EMBL" id="QGKV02001507">
    <property type="protein sequence ID" value="KAF3527311.1"/>
    <property type="molecule type" value="Genomic_DNA"/>
</dbReference>
<evidence type="ECO:0000313" key="1">
    <source>
        <dbReference type="EMBL" id="KAF3527311.1"/>
    </source>
</evidence>
<evidence type="ECO:0000313" key="2">
    <source>
        <dbReference type="Proteomes" id="UP000266723"/>
    </source>
</evidence>
<dbReference type="Proteomes" id="UP000266723">
    <property type="component" value="Unassembled WGS sequence"/>
</dbReference>
<accession>A0ABQ7B5L8</accession>
<keyword evidence="2" id="KW-1185">Reference proteome</keyword>
<protein>
    <submittedName>
        <fullName evidence="1">Uncharacterized protein</fullName>
    </submittedName>
</protein>
<proteinExistence type="predicted"/>
<organism evidence="1 2">
    <name type="scientific">Brassica cretica</name>
    <name type="common">Mustard</name>
    <dbReference type="NCBI Taxonomy" id="69181"/>
    <lineage>
        <taxon>Eukaryota</taxon>
        <taxon>Viridiplantae</taxon>
        <taxon>Streptophyta</taxon>
        <taxon>Embryophyta</taxon>
        <taxon>Tracheophyta</taxon>
        <taxon>Spermatophyta</taxon>
        <taxon>Magnoliopsida</taxon>
        <taxon>eudicotyledons</taxon>
        <taxon>Gunneridae</taxon>
        <taxon>Pentapetalae</taxon>
        <taxon>rosids</taxon>
        <taxon>malvids</taxon>
        <taxon>Brassicales</taxon>
        <taxon>Brassicaceae</taxon>
        <taxon>Brassiceae</taxon>
        <taxon>Brassica</taxon>
    </lineage>
</organism>
<gene>
    <name evidence="1" type="ORF">DY000_02039488</name>
</gene>
<sequence>MRGDTCCTHVVRHVSHTCKRTPLTSRWLAAWLECMRRDTPPSACPFAFADRRTAGFLEEFHNTEIRVFAQLRVFPSCFDPVMLASRPA</sequence>